<keyword evidence="10" id="KW-1185">Reference proteome</keyword>
<keyword evidence="4" id="KW-0479">Metal-binding</keyword>
<comment type="caution">
    <text evidence="9">The sequence shown here is derived from an EMBL/GenBank/DDBJ whole genome shotgun (WGS) entry which is preliminary data.</text>
</comment>
<evidence type="ECO:0000256" key="6">
    <source>
        <dbReference type="ARBA" id="ARBA00023004"/>
    </source>
</evidence>
<keyword evidence="6" id="KW-0408">Iron</keyword>
<gene>
    <name evidence="9" type="ORF">PIB30_049224</name>
</gene>
<evidence type="ECO:0000256" key="3">
    <source>
        <dbReference type="ARBA" id="ARBA00022617"/>
    </source>
</evidence>
<protein>
    <recommendedName>
        <fullName evidence="11">Cytochrome P450</fullName>
    </recommendedName>
</protein>
<proteinExistence type="inferred from homology"/>
<keyword evidence="8" id="KW-0812">Transmembrane</keyword>
<accession>A0ABU6ZG08</accession>
<name>A0ABU6ZG08_9FABA</name>
<keyword evidence="8" id="KW-0472">Membrane</keyword>
<feature type="transmembrane region" description="Helical" evidence="8">
    <location>
        <begin position="6"/>
        <end position="22"/>
    </location>
</feature>
<comment type="similarity">
    <text evidence="2">Belongs to the cytochrome P450 family.</text>
</comment>
<organism evidence="9 10">
    <name type="scientific">Stylosanthes scabra</name>
    <dbReference type="NCBI Taxonomy" id="79078"/>
    <lineage>
        <taxon>Eukaryota</taxon>
        <taxon>Viridiplantae</taxon>
        <taxon>Streptophyta</taxon>
        <taxon>Embryophyta</taxon>
        <taxon>Tracheophyta</taxon>
        <taxon>Spermatophyta</taxon>
        <taxon>Magnoliopsida</taxon>
        <taxon>eudicotyledons</taxon>
        <taxon>Gunneridae</taxon>
        <taxon>Pentapetalae</taxon>
        <taxon>rosids</taxon>
        <taxon>fabids</taxon>
        <taxon>Fabales</taxon>
        <taxon>Fabaceae</taxon>
        <taxon>Papilionoideae</taxon>
        <taxon>50 kb inversion clade</taxon>
        <taxon>dalbergioids sensu lato</taxon>
        <taxon>Dalbergieae</taxon>
        <taxon>Pterocarpus clade</taxon>
        <taxon>Stylosanthes</taxon>
    </lineage>
</organism>
<evidence type="ECO:0000256" key="2">
    <source>
        <dbReference type="ARBA" id="ARBA00010617"/>
    </source>
</evidence>
<evidence type="ECO:0000256" key="8">
    <source>
        <dbReference type="SAM" id="Phobius"/>
    </source>
</evidence>
<keyword evidence="7" id="KW-0503">Monooxygenase</keyword>
<dbReference type="EMBL" id="JASCZI010272189">
    <property type="protein sequence ID" value="MED6220900.1"/>
    <property type="molecule type" value="Genomic_DNA"/>
</dbReference>
<dbReference type="Proteomes" id="UP001341840">
    <property type="component" value="Unassembled WGS sequence"/>
</dbReference>
<dbReference type="PANTHER" id="PTHR24296">
    <property type="entry name" value="CYTOCHROME P450"/>
    <property type="match status" value="1"/>
</dbReference>
<evidence type="ECO:0000313" key="10">
    <source>
        <dbReference type="Proteomes" id="UP001341840"/>
    </source>
</evidence>
<keyword evidence="3" id="KW-0349">Heme</keyword>
<sequence length="231" mass="27114">MAMIFFYSATIIVSTVLFLYALHRRRFCQTPLLIDWPILGMLPQFLGNLWKFQDNATNILRQKGGTGEFMGPWFTKMNYMVTCDPLNVNHIMSKRFDNYVKGLQMHEMFQPFGDGLVTADSDIWKYRRSLVQSLFQKKSFETMAEKTIQHKVRKSLLPIFDHACLYGKVLDLQDVFSRLMFNETCLMSLGYDPNSLSIEFPLVEAEKAFDEIEKSIFFRHIAPRSVWKFQE</sequence>
<reference evidence="9 10" key="1">
    <citation type="journal article" date="2023" name="Plants (Basel)">
        <title>Bridging the Gap: Combining Genomics and Transcriptomics Approaches to Understand Stylosanthes scabra, an Orphan Legume from the Brazilian Caatinga.</title>
        <authorList>
            <person name="Ferreira-Neto J.R.C."/>
            <person name="da Silva M.D."/>
            <person name="Binneck E."/>
            <person name="de Melo N.F."/>
            <person name="da Silva R.H."/>
            <person name="de Melo A.L.T.M."/>
            <person name="Pandolfi V."/>
            <person name="Bustamante F.O."/>
            <person name="Brasileiro-Vidal A.C."/>
            <person name="Benko-Iseppon A.M."/>
        </authorList>
    </citation>
    <scope>NUCLEOTIDE SEQUENCE [LARGE SCALE GENOMIC DNA]</scope>
    <source>
        <tissue evidence="9">Leaves</tissue>
    </source>
</reference>
<evidence type="ECO:0000313" key="9">
    <source>
        <dbReference type="EMBL" id="MED6220900.1"/>
    </source>
</evidence>
<dbReference type="Gene3D" id="1.10.630.10">
    <property type="entry name" value="Cytochrome P450"/>
    <property type="match status" value="1"/>
</dbReference>
<evidence type="ECO:0000256" key="7">
    <source>
        <dbReference type="ARBA" id="ARBA00023033"/>
    </source>
</evidence>
<evidence type="ECO:0000256" key="4">
    <source>
        <dbReference type="ARBA" id="ARBA00022723"/>
    </source>
</evidence>
<evidence type="ECO:0000256" key="5">
    <source>
        <dbReference type="ARBA" id="ARBA00023002"/>
    </source>
</evidence>
<evidence type="ECO:0008006" key="11">
    <source>
        <dbReference type="Google" id="ProtNLM"/>
    </source>
</evidence>
<evidence type="ECO:0000256" key="1">
    <source>
        <dbReference type="ARBA" id="ARBA00001971"/>
    </source>
</evidence>
<keyword evidence="8" id="KW-1133">Transmembrane helix</keyword>
<comment type="cofactor">
    <cofactor evidence="1">
        <name>heme</name>
        <dbReference type="ChEBI" id="CHEBI:30413"/>
    </cofactor>
</comment>
<keyword evidence="5" id="KW-0560">Oxidoreductase</keyword>
<dbReference type="SUPFAM" id="SSF48264">
    <property type="entry name" value="Cytochrome P450"/>
    <property type="match status" value="1"/>
</dbReference>
<dbReference type="InterPro" id="IPR036396">
    <property type="entry name" value="Cyt_P450_sf"/>
</dbReference>